<feature type="transmembrane region" description="Helical" evidence="1">
    <location>
        <begin position="228"/>
        <end position="245"/>
    </location>
</feature>
<feature type="transmembrane region" description="Helical" evidence="1">
    <location>
        <begin position="494"/>
        <end position="512"/>
    </location>
</feature>
<evidence type="ECO:0000256" key="1">
    <source>
        <dbReference type="SAM" id="Phobius"/>
    </source>
</evidence>
<dbReference type="EMBL" id="MJMN01000001">
    <property type="protein sequence ID" value="OMG93382.1"/>
    <property type="molecule type" value="Genomic_DNA"/>
</dbReference>
<feature type="transmembrane region" description="Helical" evidence="1">
    <location>
        <begin position="99"/>
        <end position="117"/>
    </location>
</feature>
<feature type="transmembrane region" description="Helical" evidence="1">
    <location>
        <begin position="12"/>
        <end position="29"/>
    </location>
</feature>
<keyword evidence="1" id="KW-1133">Transmembrane helix</keyword>
<gene>
    <name evidence="2" type="ORF">BIZ92_03370</name>
</gene>
<reference evidence="2 3" key="1">
    <citation type="submission" date="2016-09" db="EMBL/GenBank/DDBJ databases">
        <title>Phylogenomics of Achromobacter.</title>
        <authorList>
            <person name="Jeukens J."/>
            <person name="Freschi L."/>
            <person name="Vincent A.T."/>
            <person name="Emond-Rheault J.-G."/>
            <person name="Kukavica-Ibrulj I."/>
            <person name="Charette S.J."/>
            <person name="Levesque R.C."/>
        </authorList>
    </citation>
    <scope>NUCLEOTIDE SEQUENCE [LARGE SCALE GENOMIC DNA]</scope>
    <source>
        <strain evidence="2 3">AUS488</strain>
    </source>
</reference>
<feature type="transmembrane region" description="Helical" evidence="1">
    <location>
        <begin position="73"/>
        <end position="93"/>
    </location>
</feature>
<dbReference type="OrthoDB" id="9148921at2"/>
<feature type="transmembrane region" description="Helical" evidence="1">
    <location>
        <begin position="311"/>
        <end position="328"/>
    </location>
</feature>
<sequence>MNRTSLTRFTSWVLRTSPVSVVCLLLLGWQCRVTGQVSLLVVGWLALIVATALLIGALLSTTMLRHSPALQSLSARLLIGLLISNLILFVSAMLSPFGLVINSIALFSILTVLLIVARRAGVARALPHSHVTERILFPLAGIAVTLWCWDTLRPIEINGNGAVIQAWMDIFYHLSQISSFAYSRGPGTLFDVQMTGAPMQPYHMASYILAATMVSATGMSAYEAYASLLLPMGLFATVLGAYTLGRVAFGPWPALAGATALILLPDAAQQGFGNPFLGYYWLQLIAPSLMYGVASAAVVFACVLEACRNGRLTMALFGYFFVLVTLLYKAQIFVAISLLAMVLPLLFLRGRWSRYRAVLLAVALGVYFGAAAISQLSNSVPTLRLDGSGLGPYAGAVLSQQDAGVLRDWLEGLFAGAGNSWALKALIFCSLLLVSTFGVYLFGYLVAMRRPQAGVTRLTRAFPLLVVVVYLVMATSLALDERHVGTMEELLHRPFVWAYFVVVVFFGAALYVRKFGDAPPITMHARAALLSVAVLLLYVPWHFGQQIQTFKTWQTRYPVLPACLVEVAQYIEAHSQPTDVVQDSLNDPAYRLTALSQRKPYALDSGGFRLPDGIRGRFEELARIKSLDSEQELSTAMRAAGIRWYVANPGDRVAWALMAQSRRVFECGGYLVFKF</sequence>
<comment type="caution">
    <text evidence="2">The sequence shown here is derived from an EMBL/GenBank/DDBJ whole genome shotgun (WGS) entry which is preliminary data.</text>
</comment>
<dbReference type="RefSeq" id="WP_076408326.1">
    <property type="nucleotide sequence ID" value="NZ_MJMN01000001.1"/>
</dbReference>
<evidence type="ECO:0000313" key="3">
    <source>
        <dbReference type="Proteomes" id="UP000187251"/>
    </source>
</evidence>
<dbReference type="AlphaFoldDB" id="A0A1R1K1T0"/>
<evidence type="ECO:0008006" key="4">
    <source>
        <dbReference type="Google" id="ProtNLM"/>
    </source>
</evidence>
<feature type="transmembrane region" description="Helical" evidence="1">
    <location>
        <begin position="524"/>
        <end position="543"/>
    </location>
</feature>
<proteinExistence type="predicted"/>
<evidence type="ECO:0000313" key="2">
    <source>
        <dbReference type="EMBL" id="OMG93382.1"/>
    </source>
</evidence>
<feature type="transmembrane region" description="Helical" evidence="1">
    <location>
        <begin position="458"/>
        <end position="479"/>
    </location>
</feature>
<feature type="transmembrane region" description="Helical" evidence="1">
    <location>
        <begin position="41"/>
        <end position="61"/>
    </location>
</feature>
<dbReference type="Proteomes" id="UP000187251">
    <property type="component" value="Unassembled WGS sequence"/>
</dbReference>
<feature type="transmembrane region" description="Helical" evidence="1">
    <location>
        <begin position="334"/>
        <end position="350"/>
    </location>
</feature>
<accession>A0A1R1K1T0</accession>
<keyword evidence="1" id="KW-0472">Membrane</keyword>
<feature type="transmembrane region" description="Helical" evidence="1">
    <location>
        <begin position="421"/>
        <end position="446"/>
    </location>
</feature>
<feature type="transmembrane region" description="Helical" evidence="1">
    <location>
        <begin position="280"/>
        <end position="304"/>
    </location>
</feature>
<protein>
    <recommendedName>
        <fullName evidence="4">Glycosyltransferase RgtA/B/C/D-like domain-containing protein</fullName>
    </recommendedName>
</protein>
<keyword evidence="1" id="KW-0812">Transmembrane</keyword>
<organism evidence="2 3">
    <name type="scientific">Alcaligenes xylosoxydans xylosoxydans</name>
    <name type="common">Achromobacter xylosoxidans</name>
    <dbReference type="NCBI Taxonomy" id="85698"/>
    <lineage>
        <taxon>Bacteria</taxon>
        <taxon>Pseudomonadati</taxon>
        <taxon>Pseudomonadota</taxon>
        <taxon>Betaproteobacteria</taxon>
        <taxon>Burkholderiales</taxon>
        <taxon>Alcaligenaceae</taxon>
        <taxon>Achromobacter</taxon>
    </lineage>
</organism>
<feature type="transmembrane region" description="Helical" evidence="1">
    <location>
        <begin position="357"/>
        <end position="376"/>
    </location>
</feature>
<name>A0A1R1K1T0_ALCXX</name>